<name>A0A4P2VLG8_FLUSA</name>
<dbReference type="InterPro" id="IPR037523">
    <property type="entry name" value="VOC_core"/>
</dbReference>
<dbReference type="AlphaFoldDB" id="A0A4P2VLG8"/>
<dbReference type="InterPro" id="IPR051332">
    <property type="entry name" value="Fosfomycin_Res_Enzymes"/>
</dbReference>
<dbReference type="PANTHER" id="PTHR36113">
    <property type="entry name" value="LYASE, PUTATIVE-RELATED-RELATED"/>
    <property type="match status" value="1"/>
</dbReference>
<dbReference type="EMBL" id="AP019368">
    <property type="protein sequence ID" value="BBH53701.1"/>
    <property type="molecule type" value="Genomic_DNA"/>
</dbReference>
<organism evidence="3 4">
    <name type="scientific">Fluviispira sanaruensis</name>
    <dbReference type="NCBI Taxonomy" id="2493639"/>
    <lineage>
        <taxon>Bacteria</taxon>
        <taxon>Pseudomonadati</taxon>
        <taxon>Bdellovibrionota</taxon>
        <taxon>Oligoflexia</taxon>
        <taxon>Silvanigrellales</taxon>
        <taxon>Silvanigrellaceae</taxon>
        <taxon>Fluviispira</taxon>
    </lineage>
</organism>
<dbReference type="GO" id="GO:0046872">
    <property type="term" value="F:metal ion binding"/>
    <property type="evidence" value="ECO:0007669"/>
    <property type="project" value="UniProtKB-KW"/>
</dbReference>
<dbReference type="Gene3D" id="3.10.180.10">
    <property type="entry name" value="2,3-Dihydroxybiphenyl 1,2-Dioxygenase, domain 1"/>
    <property type="match status" value="1"/>
</dbReference>
<dbReference type="PROSITE" id="PS51819">
    <property type="entry name" value="VOC"/>
    <property type="match status" value="1"/>
</dbReference>
<dbReference type="PANTHER" id="PTHR36113:SF6">
    <property type="entry name" value="FOSFOMYCIN RESISTANCE PROTEIN FOSX"/>
    <property type="match status" value="1"/>
</dbReference>
<dbReference type="Proteomes" id="UP000291236">
    <property type="component" value="Chromosome"/>
</dbReference>
<gene>
    <name evidence="3" type="ORF">JCM31447_21480</name>
</gene>
<dbReference type="CDD" id="cd06587">
    <property type="entry name" value="VOC"/>
    <property type="match status" value="1"/>
</dbReference>
<feature type="domain" description="VOC" evidence="2">
    <location>
        <begin position="10"/>
        <end position="131"/>
    </location>
</feature>
<dbReference type="KEGG" id="sbf:JCM31447_21480"/>
<dbReference type="RefSeq" id="WP_172603893.1">
    <property type="nucleotide sequence ID" value="NZ_AP019368.1"/>
</dbReference>
<dbReference type="InterPro" id="IPR029068">
    <property type="entry name" value="Glyas_Bleomycin-R_OHBP_Dase"/>
</dbReference>
<evidence type="ECO:0000313" key="3">
    <source>
        <dbReference type="EMBL" id="BBH53701.1"/>
    </source>
</evidence>
<evidence type="ECO:0000313" key="4">
    <source>
        <dbReference type="Proteomes" id="UP000291236"/>
    </source>
</evidence>
<evidence type="ECO:0000256" key="1">
    <source>
        <dbReference type="ARBA" id="ARBA00022723"/>
    </source>
</evidence>
<keyword evidence="4" id="KW-1185">Reference proteome</keyword>
<sequence>MSFNTPWIKGIGHLAIIIDDLEKGKWFFGEVLQSSFYMYKGEQIMVEMGSSVFVAKLSKDAVDKTRQVGQFGKQVLDHYGFQAESPSQVDAFCQRMQSFQLEIVREPHDRSDGRAFYFRDPFGNLVEYFWYNRKKDHE</sequence>
<evidence type="ECO:0000259" key="2">
    <source>
        <dbReference type="PROSITE" id="PS51819"/>
    </source>
</evidence>
<accession>A0A4P2VLG8</accession>
<dbReference type="InterPro" id="IPR004360">
    <property type="entry name" value="Glyas_Fos-R_dOase_dom"/>
</dbReference>
<proteinExistence type="predicted"/>
<reference evidence="3 4" key="1">
    <citation type="submission" date="2018-12" db="EMBL/GenBank/DDBJ databases">
        <title>Rubrispira sanarue gen. nov., sp., nov., a member of the order Silvanigrellales, isolated from a brackish lake in Hamamatsu Japan.</title>
        <authorList>
            <person name="Maejima Y."/>
            <person name="Iino T."/>
            <person name="Muraguchi Y."/>
            <person name="Fukuda K."/>
            <person name="Nojiri H."/>
            <person name="Ohkuma M."/>
            <person name="Moriuchi R."/>
            <person name="Dohra H."/>
            <person name="Kimbara K."/>
            <person name="Shintani M."/>
        </authorList>
    </citation>
    <scope>NUCLEOTIDE SEQUENCE [LARGE SCALE GENOMIC DNA]</scope>
    <source>
        <strain evidence="3 4">RF1110005</strain>
    </source>
</reference>
<dbReference type="Pfam" id="PF00903">
    <property type="entry name" value="Glyoxalase"/>
    <property type="match status" value="1"/>
</dbReference>
<protein>
    <submittedName>
        <fullName evidence="3">VOC family protein</fullName>
    </submittedName>
</protein>
<dbReference type="SUPFAM" id="SSF54593">
    <property type="entry name" value="Glyoxalase/Bleomycin resistance protein/Dihydroxybiphenyl dioxygenase"/>
    <property type="match status" value="1"/>
</dbReference>
<keyword evidence="1" id="KW-0479">Metal-binding</keyword>